<accession>A0A835RS44</accession>
<reference evidence="4 5" key="1">
    <citation type="journal article" date="2020" name="Nat. Food">
        <title>A phased Vanilla planifolia genome enables genetic improvement of flavour and production.</title>
        <authorList>
            <person name="Hasing T."/>
            <person name="Tang H."/>
            <person name="Brym M."/>
            <person name="Khazi F."/>
            <person name="Huang T."/>
            <person name="Chambers A.H."/>
        </authorList>
    </citation>
    <scope>NUCLEOTIDE SEQUENCE [LARGE SCALE GENOMIC DNA]</scope>
    <source>
        <tissue evidence="4">Leaf</tissue>
    </source>
</reference>
<evidence type="ECO:0000256" key="1">
    <source>
        <dbReference type="ARBA" id="ARBA00022664"/>
    </source>
</evidence>
<evidence type="ECO:0000313" key="5">
    <source>
        <dbReference type="Proteomes" id="UP000636800"/>
    </source>
</evidence>
<keyword evidence="5" id="KW-1185">Reference proteome</keyword>
<dbReference type="InterPro" id="IPR008942">
    <property type="entry name" value="ENTH_VHS"/>
</dbReference>
<evidence type="ECO:0000313" key="4">
    <source>
        <dbReference type="EMBL" id="KAG0497510.1"/>
    </source>
</evidence>
<feature type="region of interest" description="Disordered" evidence="2">
    <location>
        <begin position="1"/>
        <end position="39"/>
    </location>
</feature>
<name>A0A835RS44_VANPL</name>
<dbReference type="EMBL" id="JADCNL010000001">
    <property type="protein sequence ID" value="KAG0497510.1"/>
    <property type="molecule type" value="Genomic_DNA"/>
</dbReference>
<dbReference type="Proteomes" id="UP000636800">
    <property type="component" value="Chromosome 1"/>
</dbReference>
<dbReference type="GO" id="GO:0005849">
    <property type="term" value="C:mRNA cleavage factor complex"/>
    <property type="evidence" value="ECO:0007669"/>
    <property type="project" value="TreeGrafter"/>
</dbReference>
<dbReference type="GO" id="GO:0031124">
    <property type="term" value="P:mRNA 3'-end processing"/>
    <property type="evidence" value="ECO:0007669"/>
    <property type="project" value="InterPro"/>
</dbReference>
<evidence type="ECO:0000256" key="2">
    <source>
        <dbReference type="SAM" id="MobiDB-lite"/>
    </source>
</evidence>
<proteinExistence type="predicted"/>
<keyword evidence="1" id="KW-0507">mRNA processing</keyword>
<dbReference type="InterPro" id="IPR047415">
    <property type="entry name" value="Pcf11_CID"/>
</dbReference>
<dbReference type="Gene3D" id="1.25.40.90">
    <property type="match status" value="1"/>
</dbReference>
<organism evidence="4 5">
    <name type="scientific">Vanilla planifolia</name>
    <name type="common">Vanilla</name>
    <dbReference type="NCBI Taxonomy" id="51239"/>
    <lineage>
        <taxon>Eukaryota</taxon>
        <taxon>Viridiplantae</taxon>
        <taxon>Streptophyta</taxon>
        <taxon>Embryophyta</taxon>
        <taxon>Tracheophyta</taxon>
        <taxon>Spermatophyta</taxon>
        <taxon>Magnoliopsida</taxon>
        <taxon>Liliopsida</taxon>
        <taxon>Asparagales</taxon>
        <taxon>Orchidaceae</taxon>
        <taxon>Vanilloideae</taxon>
        <taxon>Vanilleae</taxon>
        <taxon>Vanilla</taxon>
    </lineage>
</organism>
<dbReference type="Pfam" id="PF04818">
    <property type="entry name" value="CID"/>
    <property type="match status" value="1"/>
</dbReference>
<feature type="compositionally biased region" description="Polar residues" evidence="2">
    <location>
        <begin position="320"/>
        <end position="354"/>
    </location>
</feature>
<protein>
    <recommendedName>
        <fullName evidence="3">CID domain-containing protein</fullName>
    </recommendedName>
</protein>
<dbReference type="PANTHER" id="PTHR15921">
    <property type="entry name" value="PRE-MRNA CLEAVAGE COMPLEX II"/>
    <property type="match status" value="1"/>
</dbReference>
<dbReference type="CDD" id="cd16982">
    <property type="entry name" value="CID_Pcf11"/>
    <property type="match status" value="1"/>
</dbReference>
<dbReference type="GO" id="GO:0003729">
    <property type="term" value="F:mRNA binding"/>
    <property type="evidence" value="ECO:0007669"/>
    <property type="project" value="InterPro"/>
</dbReference>
<dbReference type="InterPro" id="IPR006569">
    <property type="entry name" value="CID_dom"/>
</dbReference>
<feature type="domain" description="CID" evidence="3">
    <location>
        <begin position="71"/>
        <end position="217"/>
    </location>
</feature>
<dbReference type="GO" id="GO:0005737">
    <property type="term" value="C:cytoplasm"/>
    <property type="evidence" value="ECO:0007669"/>
    <property type="project" value="TreeGrafter"/>
</dbReference>
<dbReference type="GO" id="GO:0006369">
    <property type="term" value="P:termination of RNA polymerase II transcription"/>
    <property type="evidence" value="ECO:0007669"/>
    <property type="project" value="InterPro"/>
</dbReference>
<dbReference type="GO" id="GO:0000993">
    <property type="term" value="F:RNA polymerase II complex binding"/>
    <property type="evidence" value="ECO:0007669"/>
    <property type="project" value="InterPro"/>
</dbReference>
<evidence type="ECO:0000259" key="3">
    <source>
        <dbReference type="PROSITE" id="PS51391"/>
    </source>
</evidence>
<dbReference type="SMART" id="SM00582">
    <property type="entry name" value="RPR"/>
    <property type="match status" value="1"/>
</dbReference>
<dbReference type="SUPFAM" id="SSF48464">
    <property type="entry name" value="ENTH/VHS domain"/>
    <property type="match status" value="2"/>
</dbReference>
<dbReference type="AlphaFoldDB" id="A0A835RS44"/>
<gene>
    <name evidence="4" type="ORF">HPP92_002201</name>
</gene>
<dbReference type="PANTHER" id="PTHR15921:SF12">
    <property type="entry name" value="POLYADENYLATION AND CLEAVAGE FACTOR HOMOLOG 4"/>
    <property type="match status" value="1"/>
</dbReference>
<dbReference type="InterPro" id="IPR045154">
    <property type="entry name" value="PCF11-like"/>
</dbReference>
<comment type="caution">
    <text evidence="4">The sequence shown here is derived from an EMBL/GenBank/DDBJ whole genome shotgun (WGS) entry which is preliminary data.</text>
</comment>
<sequence length="449" mass="50725">MDAERYRSSAAAARENPRSAGFSQERLNRLPMDPAQRPAPSIQERFRNMIRDREQELREAGEGGLEMPLLDEQDIVQIYEELLSELVFNSKPTITDLTIIAGNYIDALTQFFQPEGSFGSFILLVFDGNGRRFAVGRLAVPRDQKLPALYLLDSIVKNIGHEYVKYFAARLPKVFCEAYKEVHSSLHAAMRHLFGTWSRVFPVAVLGKIEDELKFASPENLRSDSLANMRGSESPHPSHGIHINPKYLVARQNRATDVQNPREVPFQMQATGEISSIKINERDSDHIDLQPSYTKFREGSPQSVALQRSAGGGQERPFLPSQSKVVMTSSPTRPGVGRSTSPLDQRLQRSSVRTNEVVGSHRASQRDVWFGRSRTTDDGVHQAAALTTYDGYGRQRQRELIDAYGNYRGKDTIHERFPKIPRVDANGIKSETAKWIGRILRKRSMFGRI</sequence>
<feature type="region of interest" description="Disordered" evidence="2">
    <location>
        <begin position="293"/>
        <end position="358"/>
    </location>
</feature>
<dbReference type="OrthoDB" id="5586at2759"/>
<dbReference type="PROSITE" id="PS51391">
    <property type="entry name" value="CID"/>
    <property type="match status" value="1"/>
</dbReference>